<reference evidence="1" key="2">
    <citation type="submission" date="2015-06" db="UniProtKB">
        <authorList>
            <consortium name="EnsemblPlants"/>
        </authorList>
    </citation>
    <scope>IDENTIFICATION</scope>
</reference>
<dbReference type="PANTHER" id="PTHR10663">
    <property type="entry name" value="GUANYL-NUCLEOTIDE EXCHANGE FACTOR"/>
    <property type="match status" value="1"/>
</dbReference>
<dbReference type="STRING" id="4529.A0A0E0P068"/>
<accession>A0A0E0P068</accession>
<evidence type="ECO:0000313" key="1">
    <source>
        <dbReference type="EnsemblPlants" id="ORUFI03G32460.1"/>
    </source>
</evidence>
<dbReference type="PANTHER" id="PTHR10663:SF322">
    <property type="entry name" value="ARF GUANINE-NUCLEOTIDE EXCHANGE FACTOR GNL2"/>
    <property type="match status" value="1"/>
</dbReference>
<reference evidence="2" key="1">
    <citation type="submission" date="2013-06" db="EMBL/GenBank/DDBJ databases">
        <authorList>
            <person name="Zhao Q."/>
        </authorList>
    </citation>
    <scope>NUCLEOTIDE SEQUENCE</scope>
    <source>
        <strain evidence="2">cv. W1943</strain>
    </source>
</reference>
<name>A0A0E0P068_ORYRU</name>
<sequence>MTKIPFESSNASVRAAWKNVVDCLLKLKRFKLLPPSVVDQDGGASTVSSSTERLGHRAKSESGVIFPSSHRGAGTSRHVFGMIGRFSQFLSLDAGGESLLFMGSEFENNLKIIQQCRIGSIFTESEKLPDESVQNLGRALIFAAAGKGQKFSTPVEEEETVGFCWDLIVLVSSANVHRFTTFWPQLHDCFTVVSQLPLFSPCPFAEKAIVALFRIAVRLLSGGGGVDRMAEELVVTRFNYAACIEAAFGFAALKISPLDISTKILQLMADSVNWLILWHKSGYSNPGNTWSSSSSSSSSVVAAAATMMMMEDASRMGNLATSMFIKLAEALRKTSLVRREEIRNQAVVKDVQTKMKAQLISGSNPHRTPEVVRTKIVSHINVIDCLLKLKRLKLPPPSVVDQDGGASAVSSSTERLGHRAKSESDIIFPSSHRGAGTSRHVSGMIGRFSQFLSLDAGGESLLSFENNIKIIQQCRIGSIFTESRKLPDESVQNLSRALIFAAGGKGQKFSTSVEEEETVGFCWDLIVLVSSANLPLFSPCLFAKKAIVALFRIAVRLLSGGSGDRMAEELVVTRFNCAACIEAAFRFAALKISPLDISPRIL</sequence>
<evidence type="ECO:0000313" key="2">
    <source>
        <dbReference type="Proteomes" id="UP000008022"/>
    </source>
</evidence>
<dbReference type="AlphaFoldDB" id="A0A0E0P068"/>
<dbReference type="eggNOG" id="KOG0928">
    <property type="taxonomic scope" value="Eukaryota"/>
</dbReference>
<protein>
    <submittedName>
        <fullName evidence="1">Uncharacterized protein</fullName>
    </submittedName>
</protein>
<dbReference type="Proteomes" id="UP000008022">
    <property type="component" value="Unassembled WGS sequence"/>
</dbReference>
<organism evidence="1 2">
    <name type="scientific">Oryza rufipogon</name>
    <name type="common">Brownbeard rice</name>
    <name type="synonym">Asian wild rice</name>
    <dbReference type="NCBI Taxonomy" id="4529"/>
    <lineage>
        <taxon>Eukaryota</taxon>
        <taxon>Viridiplantae</taxon>
        <taxon>Streptophyta</taxon>
        <taxon>Embryophyta</taxon>
        <taxon>Tracheophyta</taxon>
        <taxon>Spermatophyta</taxon>
        <taxon>Magnoliopsida</taxon>
        <taxon>Liliopsida</taxon>
        <taxon>Poales</taxon>
        <taxon>Poaceae</taxon>
        <taxon>BOP clade</taxon>
        <taxon>Oryzoideae</taxon>
        <taxon>Oryzeae</taxon>
        <taxon>Oryzinae</taxon>
        <taxon>Oryza</taxon>
    </lineage>
</organism>
<proteinExistence type="predicted"/>
<keyword evidence="2" id="KW-1185">Reference proteome</keyword>
<dbReference type="HOGENOM" id="CLU_453740_0_0_1"/>
<dbReference type="EnsemblPlants" id="ORUFI03G32460.1">
    <property type="protein sequence ID" value="ORUFI03G32460.1"/>
    <property type="gene ID" value="ORUFI03G32460"/>
</dbReference>
<dbReference type="Gramene" id="ORUFI03G32460.1">
    <property type="protein sequence ID" value="ORUFI03G32460.1"/>
    <property type="gene ID" value="ORUFI03G32460"/>
</dbReference>